<dbReference type="OrthoDB" id="9773411at2"/>
<dbReference type="AlphaFoldDB" id="A0A2T6KRR4"/>
<comment type="caution">
    <text evidence="2">The sequence shown here is derived from an EMBL/GenBank/DDBJ whole genome shotgun (WGS) entry which is preliminary data.</text>
</comment>
<dbReference type="RefSeq" id="WP_108384870.1">
    <property type="nucleotide sequence ID" value="NZ_QBUD01000001.1"/>
</dbReference>
<organism evidence="2 3">
    <name type="scientific">Yoonia sediminilitoris</name>
    <dbReference type="NCBI Taxonomy" id="1286148"/>
    <lineage>
        <taxon>Bacteria</taxon>
        <taxon>Pseudomonadati</taxon>
        <taxon>Pseudomonadota</taxon>
        <taxon>Alphaproteobacteria</taxon>
        <taxon>Rhodobacterales</taxon>
        <taxon>Paracoccaceae</taxon>
        <taxon>Yoonia</taxon>
    </lineage>
</organism>
<protein>
    <submittedName>
        <fullName evidence="2">Uncharacterized protein</fullName>
    </submittedName>
</protein>
<proteinExistence type="predicted"/>
<gene>
    <name evidence="2" type="ORF">C8N45_101808</name>
</gene>
<reference evidence="2 3" key="1">
    <citation type="submission" date="2018-04" db="EMBL/GenBank/DDBJ databases">
        <title>Genomic Encyclopedia of Archaeal and Bacterial Type Strains, Phase II (KMG-II): from individual species to whole genera.</title>
        <authorList>
            <person name="Goeker M."/>
        </authorList>
    </citation>
    <scope>NUCLEOTIDE SEQUENCE [LARGE SCALE GENOMIC DNA]</scope>
    <source>
        <strain evidence="2 3">DSM 29955</strain>
    </source>
</reference>
<dbReference type="Proteomes" id="UP000244523">
    <property type="component" value="Unassembled WGS sequence"/>
</dbReference>
<keyword evidence="3" id="KW-1185">Reference proteome</keyword>
<accession>A0A2T6KRR4</accession>
<sequence length="326" mass="33927">MASLTFAFTDTVGVSITVTEQYNGTLLFALDVDDSAGTAADLNAWYFDLADDSLASGLTVSGADVTDDNFEANKVTKIDAFTNMNGEVVKEYGKFDGGVQFGHPASPPSTSFVPGHDTVALTLNDILAQDFGISLPSVGELDGARQDSMKLGGTAPDIPDQPPEPERVNTANSDILEDFADKTFSTDGTTDILFDGSSTVITNDTSFDGTDEFIYTGDVSAANNDPGAVAQVVMGDNGGELIMCANGTVDFSANGDFDDQTVSQEELTSCSYAIEGGVRPRLTSTFLVWAMTGGAASSSLATPPGAPLLGRTTPSGRRHQSSNSSV</sequence>
<evidence type="ECO:0000313" key="3">
    <source>
        <dbReference type="Proteomes" id="UP000244523"/>
    </source>
</evidence>
<dbReference type="EMBL" id="QBUD01000001">
    <property type="protein sequence ID" value="PUB19215.1"/>
    <property type="molecule type" value="Genomic_DNA"/>
</dbReference>
<feature type="region of interest" description="Disordered" evidence="1">
    <location>
        <begin position="296"/>
        <end position="326"/>
    </location>
</feature>
<evidence type="ECO:0000313" key="2">
    <source>
        <dbReference type="EMBL" id="PUB19215.1"/>
    </source>
</evidence>
<evidence type="ECO:0000256" key="1">
    <source>
        <dbReference type="SAM" id="MobiDB-lite"/>
    </source>
</evidence>
<name>A0A2T6KRR4_9RHOB</name>